<evidence type="ECO:0000313" key="1">
    <source>
        <dbReference type="EMBL" id="MDB1162090.1"/>
    </source>
</evidence>
<dbReference type="AlphaFoldDB" id="A0AAW5ZYY3"/>
<gene>
    <name evidence="1" type="ORF">PL707_07400</name>
</gene>
<accession>A0AAW5ZYY3</accession>
<dbReference type="Proteomes" id="UP001211105">
    <property type="component" value="Unassembled WGS sequence"/>
</dbReference>
<dbReference type="EMBL" id="JAQKGX010000004">
    <property type="protein sequence ID" value="MDB1162090.1"/>
    <property type="molecule type" value="Genomic_DNA"/>
</dbReference>
<dbReference type="RefSeq" id="WP_229027345.1">
    <property type="nucleotide sequence ID" value="NZ_JADMXZ010000003.1"/>
</dbReference>
<protein>
    <submittedName>
        <fullName evidence="1">Uncharacterized protein</fullName>
    </submittedName>
</protein>
<organism evidence="1 2">
    <name type="scientific">Bifidobacterium catenulatum</name>
    <dbReference type="NCBI Taxonomy" id="1686"/>
    <lineage>
        <taxon>Bacteria</taxon>
        <taxon>Bacillati</taxon>
        <taxon>Actinomycetota</taxon>
        <taxon>Actinomycetes</taxon>
        <taxon>Bifidobacteriales</taxon>
        <taxon>Bifidobacteriaceae</taxon>
        <taxon>Bifidobacterium</taxon>
    </lineage>
</organism>
<comment type="caution">
    <text evidence="1">The sequence shown here is derived from an EMBL/GenBank/DDBJ whole genome shotgun (WGS) entry which is preliminary data.</text>
</comment>
<evidence type="ECO:0000313" key="2">
    <source>
        <dbReference type="Proteomes" id="UP001211105"/>
    </source>
</evidence>
<proteinExistence type="predicted"/>
<name>A0AAW5ZYY3_9BIFI</name>
<reference evidence="1" key="1">
    <citation type="submission" date="2023-01" db="EMBL/GenBank/DDBJ databases">
        <title>Human gut microbiome strain richness.</title>
        <authorList>
            <person name="Chen-Liaw A."/>
        </authorList>
    </citation>
    <scope>NUCLEOTIDE SEQUENCE</scope>
    <source>
        <strain evidence="1">BSD2780120875st1_E5_BSD2780120875b_170604</strain>
    </source>
</reference>
<sequence>MNAAKFVKNFLLTANEEKNVTFSIADVSGAMSVVEQTIRVMAEAGNEDAQLASTCLESIWLDIWAAYERGGKSREMHRSNVSLSIQDRMALRTAERLLDQGPEQYPRQRRDDIRSMIDELPSLLNDITLPQGLKEYIARLAREVRIALDEYDLTGDFKLDIAFARLQTSLNVAATVSKDAESQGKLVGFLKTKVCPCLAAGALALGAVADGATVLDYLGVHSQIASSQQASNTSHEQSANDTSQEQ</sequence>